<dbReference type="EMBL" id="FNCS01000002">
    <property type="protein sequence ID" value="SDG35339.1"/>
    <property type="molecule type" value="Genomic_DNA"/>
</dbReference>
<name>A0A1G7TKY9_9HYPH</name>
<keyword evidence="3" id="KW-1185">Reference proteome</keyword>
<dbReference type="STRING" id="440168.SAMN04487974_102161"/>
<sequence length="188" mass="21291">MELDQKRIEDGIISEVASTIMRDDDLYDRVKHAVDARIEKLWKETAEARIRSEVELAISDGFEKSYRKVDSFGRAEGEPTTIRAELEKLIGGYWNTKVDRQGKPSNGYGADMTRAEWMMTQLVASDFQGEMKQHVINLGGALKDKLRGELHQTVNKLLGETFNVRSFDDQNTNRSDRSSIQPPQAPAS</sequence>
<organism evidence="2 3">
    <name type="scientific">Pelagibacterium luteolum</name>
    <dbReference type="NCBI Taxonomy" id="440168"/>
    <lineage>
        <taxon>Bacteria</taxon>
        <taxon>Pseudomonadati</taxon>
        <taxon>Pseudomonadota</taxon>
        <taxon>Alphaproteobacteria</taxon>
        <taxon>Hyphomicrobiales</taxon>
        <taxon>Devosiaceae</taxon>
        <taxon>Pelagibacterium</taxon>
    </lineage>
</organism>
<dbReference type="OrthoDB" id="8441542at2"/>
<evidence type="ECO:0000256" key="1">
    <source>
        <dbReference type="SAM" id="MobiDB-lite"/>
    </source>
</evidence>
<gene>
    <name evidence="2" type="ORF">SAMN04487974_102161</name>
</gene>
<evidence type="ECO:0000313" key="3">
    <source>
        <dbReference type="Proteomes" id="UP000199495"/>
    </source>
</evidence>
<accession>A0A1G7TKY9</accession>
<evidence type="ECO:0000313" key="2">
    <source>
        <dbReference type="EMBL" id="SDG35339.1"/>
    </source>
</evidence>
<dbReference type="Proteomes" id="UP000199495">
    <property type="component" value="Unassembled WGS sequence"/>
</dbReference>
<protein>
    <submittedName>
        <fullName evidence="2">Uncharacterized protein</fullName>
    </submittedName>
</protein>
<feature type="region of interest" description="Disordered" evidence="1">
    <location>
        <begin position="167"/>
        <end position="188"/>
    </location>
</feature>
<reference evidence="2 3" key="1">
    <citation type="submission" date="2016-10" db="EMBL/GenBank/DDBJ databases">
        <authorList>
            <person name="de Groot N.N."/>
        </authorList>
    </citation>
    <scope>NUCLEOTIDE SEQUENCE [LARGE SCALE GENOMIC DNA]</scope>
    <source>
        <strain evidence="2 3">CGMCC 1.10267</strain>
    </source>
</reference>
<proteinExistence type="predicted"/>
<dbReference type="AlphaFoldDB" id="A0A1G7TKY9"/>
<feature type="compositionally biased region" description="Polar residues" evidence="1">
    <location>
        <begin position="169"/>
        <end position="182"/>
    </location>
</feature>
<dbReference type="RefSeq" id="WP_090592716.1">
    <property type="nucleotide sequence ID" value="NZ_FNCS01000002.1"/>
</dbReference>